<keyword evidence="2" id="KW-1185">Reference proteome</keyword>
<name>A0A364K2V9_9BACL</name>
<reference evidence="1 2" key="1">
    <citation type="submission" date="2018-06" db="EMBL/GenBank/DDBJ databases">
        <title>Thermoflavimicrobium daqus sp. nov., a thermophilic microbe isolated from Moutai-flavour Daqu.</title>
        <authorList>
            <person name="Wang X."/>
            <person name="Zhou H."/>
        </authorList>
    </citation>
    <scope>NUCLEOTIDE SEQUENCE [LARGE SCALE GENOMIC DNA]</scope>
    <source>
        <strain evidence="1 2">FBKL4.011</strain>
    </source>
</reference>
<proteinExistence type="predicted"/>
<protein>
    <recommendedName>
        <fullName evidence="3">Inhibitor of sigma-G Gin</fullName>
    </recommendedName>
</protein>
<gene>
    <name evidence="1" type="ORF">DL897_12345</name>
</gene>
<dbReference type="Proteomes" id="UP000251213">
    <property type="component" value="Unassembled WGS sequence"/>
</dbReference>
<evidence type="ECO:0008006" key="3">
    <source>
        <dbReference type="Google" id="ProtNLM"/>
    </source>
</evidence>
<sequence>MGQLASLNCLVCKKNSWKGIVVLEKQICPSCEQKIVKLDTSDHTYLEYVISLKQLWRDKPSI</sequence>
<reference evidence="1 2" key="2">
    <citation type="submission" date="2018-06" db="EMBL/GenBank/DDBJ databases">
        <authorList>
            <person name="Zhirakovskaya E."/>
        </authorList>
    </citation>
    <scope>NUCLEOTIDE SEQUENCE [LARGE SCALE GENOMIC DNA]</scope>
    <source>
        <strain evidence="1 2">FBKL4.011</strain>
    </source>
</reference>
<evidence type="ECO:0000313" key="2">
    <source>
        <dbReference type="Proteomes" id="UP000251213"/>
    </source>
</evidence>
<comment type="caution">
    <text evidence="1">The sequence shown here is derived from an EMBL/GenBank/DDBJ whole genome shotgun (WGS) entry which is preliminary data.</text>
</comment>
<organism evidence="1 2">
    <name type="scientific">Thermoflavimicrobium daqui</name>
    <dbReference type="NCBI Taxonomy" id="2137476"/>
    <lineage>
        <taxon>Bacteria</taxon>
        <taxon>Bacillati</taxon>
        <taxon>Bacillota</taxon>
        <taxon>Bacilli</taxon>
        <taxon>Bacillales</taxon>
        <taxon>Thermoactinomycetaceae</taxon>
        <taxon>Thermoflavimicrobium</taxon>
    </lineage>
</organism>
<dbReference type="RefSeq" id="WP_113659460.1">
    <property type="nucleotide sequence ID" value="NZ_KZ845669.1"/>
</dbReference>
<evidence type="ECO:0000313" key="1">
    <source>
        <dbReference type="EMBL" id="RAL23153.1"/>
    </source>
</evidence>
<dbReference type="OrthoDB" id="2886653at2"/>
<dbReference type="AlphaFoldDB" id="A0A364K2V9"/>
<dbReference type="Pfam" id="PF10764">
    <property type="entry name" value="Gin"/>
    <property type="match status" value="1"/>
</dbReference>
<dbReference type="EMBL" id="QJKK01000007">
    <property type="protein sequence ID" value="RAL23153.1"/>
    <property type="molecule type" value="Genomic_DNA"/>
</dbReference>
<accession>A0A364K2V9</accession>
<dbReference type="InterPro" id="IPR019700">
    <property type="entry name" value="Sigma-G_inhibitor_Gin"/>
</dbReference>